<dbReference type="InterPro" id="IPR026961">
    <property type="entry name" value="PGG_dom"/>
</dbReference>
<feature type="transmembrane region" description="Helical" evidence="2">
    <location>
        <begin position="621"/>
        <end position="639"/>
    </location>
</feature>
<dbReference type="PANTHER" id="PTHR24177:SF103">
    <property type="entry name" value="PGG DOMAIN-CONTAINING PROTEIN"/>
    <property type="match status" value="1"/>
</dbReference>
<protein>
    <recommendedName>
        <fullName evidence="3">PGG domain-containing protein</fullName>
    </recommendedName>
</protein>
<dbReference type="Proteomes" id="UP001168098">
    <property type="component" value="Unassembled WGS sequence"/>
</dbReference>
<keyword evidence="2" id="KW-1133">Transmembrane helix</keyword>
<proteinExistence type="predicted"/>
<dbReference type="Pfam" id="PF00023">
    <property type="entry name" value="Ank"/>
    <property type="match status" value="1"/>
</dbReference>
<evidence type="ECO:0000259" key="3">
    <source>
        <dbReference type="Pfam" id="PF13962"/>
    </source>
</evidence>
<sequence length="774" mass="88238">MNSNMEEFAGFGSTRNINDVRSLFNYADQGKWDEVMGLYKRHPWLRREKSTRGGDTALHIAVRDGKEWVVEEMVKLVRTPEQYEDVLKSQNVQRNTPLHLAASIGNVSMCKCFARKCEERICNKDGEIPIFLEEWKDLVGMRNEDGENLLFLAARHGKIGVFFFLLREPWESDLATYIHHRNNKGETILHHAIAEGHFELAFLIIERYKDLGRTYDVEGVSPHHLLAKQPTAFRSGTRLSLIDRIIYHCIFVSPSCSGDAVKSNNLAERLWNNIKGLFFLIVTFIKICINPSGGEKAENARTALDEETPAQAISEQGLASTPDQGAHEWNKEDEKKVGLSQRPDDLRNFPVNYDTCFNFIMLLIKAILGILFLGIERSYINKIRQKKEKNVFSAKILEKLLDEGKGNWYDCGGKEPPENEDRYQWGDFPLEMLQMAPEYEESSEEEYVLRRTERPIYAEYVPRRIETLEQAGYVPRRIEKPKQAMYVPRRIESPILAAAKNGITEIVEKIAELYPESILDVDVMGKNAVMLAAEYRQTQLYEKLVSRKLLDERAFREVDHEGNSALHLAATLSVYQPYRFAALQMQWEIKWYKTPKDVFRESHKDLVEKGGQWLSSTSNSCSLVATLITTVAFASTASVPGGIKENSSRPNLEEHPGFLVFAVSSLIGLCSSVASVITFLVILTSRYNQKDFRRDLPTKLLLGLTSLFISLGAMLVCFCAGHYFLLKDKLKLGAFPLYALACVPVIFFTIMQFPFYFDLILATFKKVPPRTPSG</sequence>
<dbReference type="AlphaFoldDB" id="A0AA38ZW93"/>
<keyword evidence="5" id="KW-1185">Reference proteome</keyword>
<reference evidence="4 5" key="1">
    <citation type="journal article" date="2023" name="BMC Biotechnol.">
        <title>Vitis rotundifolia cv Carlos genome sequencing.</title>
        <authorList>
            <person name="Huff M."/>
            <person name="Hulse-Kemp A."/>
            <person name="Scheffler B."/>
            <person name="Youngblood R."/>
            <person name="Simpson S."/>
            <person name="Babiker E."/>
            <person name="Staton M."/>
        </authorList>
    </citation>
    <scope>NUCLEOTIDE SEQUENCE [LARGE SCALE GENOMIC DNA]</scope>
    <source>
        <tissue evidence="4">Leaf</tissue>
    </source>
</reference>
<keyword evidence="2" id="KW-0812">Transmembrane</keyword>
<feature type="transmembrane region" description="Helical" evidence="2">
    <location>
        <begin position="704"/>
        <end position="725"/>
    </location>
</feature>
<feature type="transmembrane region" description="Helical" evidence="2">
    <location>
        <begin position="357"/>
        <end position="375"/>
    </location>
</feature>
<feature type="transmembrane region" description="Helical" evidence="2">
    <location>
        <begin position="659"/>
        <end position="683"/>
    </location>
</feature>
<dbReference type="SUPFAM" id="SSF48403">
    <property type="entry name" value="Ankyrin repeat"/>
    <property type="match status" value="1"/>
</dbReference>
<accession>A0AA38ZW93</accession>
<keyword evidence="2" id="KW-0472">Membrane</keyword>
<feature type="domain" description="PGG" evidence="3">
    <location>
        <begin position="612"/>
        <end position="724"/>
    </location>
</feature>
<evidence type="ECO:0000256" key="2">
    <source>
        <dbReference type="SAM" id="Phobius"/>
    </source>
</evidence>
<dbReference type="SMART" id="SM00248">
    <property type="entry name" value="ANK"/>
    <property type="match status" value="5"/>
</dbReference>
<evidence type="ECO:0000313" key="4">
    <source>
        <dbReference type="EMBL" id="KAJ9696095.1"/>
    </source>
</evidence>
<dbReference type="PANTHER" id="PTHR24177">
    <property type="entry name" value="CASKIN"/>
    <property type="match status" value="1"/>
</dbReference>
<evidence type="ECO:0000313" key="5">
    <source>
        <dbReference type="Proteomes" id="UP001168098"/>
    </source>
</evidence>
<dbReference type="Gene3D" id="1.25.40.20">
    <property type="entry name" value="Ankyrin repeat-containing domain"/>
    <property type="match status" value="3"/>
</dbReference>
<dbReference type="InterPro" id="IPR036770">
    <property type="entry name" value="Ankyrin_rpt-contain_sf"/>
</dbReference>
<dbReference type="EMBL" id="JARBHA010000007">
    <property type="protein sequence ID" value="KAJ9696095.1"/>
    <property type="molecule type" value="Genomic_DNA"/>
</dbReference>
<feature type="compositionally biased region" description="Basic and acidic residues" evidence="1">
    <location>
        <begin position="325"/>
        <end position="337"/>
    </location>
</feature>
<dbReference type="GO" id="GO:0016020">
    <property type="term" value="C:membrane"/>
    <property type="evidence" value="ECO:0007669"/>
    <property type="project" value="TreeGrafter"/>
</dbReference>
<organism evidence="4 5">
    <name type="scientific">Vitis rotundifolia</name>
    <name type="common">Muscadine grape</name>
    <dbReference type="NCBI Taxonomy" id="103349"/>
    <lineage>
        <taxon>Eukaryota</taxon>
        <taxon>Viridiplantae</taxon>
        <taxon>Streptophyta</taxon>
        <taxon>Embryophyta</taxon>
        <taxon>Tracheophyta</taxon>
        <taxon>Spermatophyta</taxon>
        <taxon>Magnoliopsida</taxon>
        <taxon>eudicotyledons</taxon>
        <taxon>Gunneridae</taxon>
        <taxon>Pentapetalae</taxon>
        <taxon>rosids</taxon>
        <taxon>Vitales</taxon>
        <taxon>Vitaceae</taxon>
        <taxon>Viteae</taxon>
        <taxon>Vitis</taxon>
    </lineage>
</organism>
<name>A0AA38ZW93_VITRO</name>
<feature type="transmembrane region" description="Helical" evidence="2">
    <location>
        <begin position="737"/>
        <end position="757"/>
    </location>
</feature>
<evidence type="ECO:0000256" key="1">
    <source>
        <dbReference type="SAM" id="MobiDB-lite"/>
    </source>
</evidence>
<feature type="region of interest" description="Disordered" evidence="1">
    <location>
        <begin position="315"/>
        <end position="337"/>
    </location>
</feature>
<gene>
    <name evidence="4" type="ORF">PVL29_008376</name>
</gene>
<dbReference type="InterPro" id="IPR002110">
    <property type="entry name" value="Ankyrin_rpt"/>
</dbReference>
<dbReference type="Pfam" id="PF13962">
    <property type="entry name" value="PGG"/>
    <property type="match status" value="1"/>
</dbReference>
<comment type="caution">
    <text evidence="4">The sequence shown here is derived from an EMBL/GenBank/DDBJ whole genome shotgun (WGS) entry which is preliminary data.</text>
</comment>